<gene>
    <name evidence="2" type="ORF">F3W81_15610</name>
</gene>
<dbReference type="KEGG" id="pshq:F3W81_15610"/>
<dbReference type="Pfam" id="PF09361">
    <property type="entry name" value="Phasin_2"/>
    <property type="match status" value="1"/>
</dbReference>
<dbReference type="Proteomes" id="UP000594118">
    <property type="component" value="Chromosome"/>
</dbReference>
<dbReference type="RefSeq" id="WP_193080089.1">
    <property type="nucleotide sequence ID" value="NZ_CP045201.1"/>
</dbReference>
<dbReference type="EMBL" id="CP045201">
    <property type="protein sequence ID" value="QOL82132.1"/>
    <property type="molecule type" value="Genomic_DNA"/>
</dbReference>
<organism evidence="2 3">
    <name type="scientific">Pseudooceanicola spongiae</name>
    <dbReference type="NCBI Taxonomy" id="2613965"/>
    <lineage>
        <taxon>Bacteria</taxon>
        <taxon>Pseudomonadati</taxon>
        <taxon>Pseudomonadota</taxon>
        <taxon>Alphaproteobacteria</taxon>
        <taxon>Rhodobacterales</taxon>
        <taxon>Paracoccaceae</taxon>
        <taxon>Pseudooceanicola</taxon>
    </lineage>
</organism>
<dbReference type="AlphaFoldDB" id="A0A7L9WQF5"/>
<dbReference type="InterPro" id="IPR018968">
    <property type="entry name" value="Phasin"/>
</dbReference>
<name>A0A7L9WQF5_9RHOB</name>
<proteinExistence type="predicted"/>
<keyword evidence="3" id="KW-1185">Reference proteome</keyword>
<feature type="domain" description="Phasin" evidence="1">
    <location>
        <begin position="16"/>
        <end position="105"/>
    </location>
</feature>
<protein>
    <recommendedName>
        <fullName evidence="1">Phasin domain-containing protein</fullName>
    </recommendedName>
</protein>
<sequence length="117" mass="12807">MTRKADTAPQTSDALTQFALPAFGSMFQMGTAWMENITAISAEMAEFMSTRLQQEMAAQQALLGCKNLGELEALRADFLKTTMSDYMAQASKIAEMTGKVSSEMAVDQLHHQHATPL</sequence>
<accession>A0A7L9WQF5</accession>
<evidence type="ECO:0000259" key="1">
    <source>
        <dbReference type="Pfam" id="PF09361"/>
    </source>
</evidence>
<evidence type="ECO:0000313" key="2">
    <source>
        <dbReference type="EMBL" id="QOL82132.1"/>
    </source>
</evidence>
<evidence type="ECO:0000313" key="3">
    <source>
        <dbReference type="Proteomes" id="UP000594118"/>
    </source>
</evidence>
<reference evidence="2 3" key="1">
    <citation type="submission" date="2019-10" db="EMBL/GenBank/DDBJ databases">
        <title>Pseudopuniceibacterium sp. HQ09 islated from Antarctica.</title>
        <authorList>
            <person name="Liao L."/>
            <person name="Su S."/>
            <person name="Chen B."/>
            <person name="Yu Y."/>
        </authorList>
    </citation>
    <scope>NUCLEOTIDE SEQUENCE [LARGE SCALE GENOMIC DNA]</scope>
    <source>
        <strain evidence="2 3">HQ09</strain>
    </source>
</reference>